<evidence type="ECO:0000256" key="5">
    <source>
        <dbReference type="ARBA" id="ARBA00022801"/>
    </source>
</evidence>
<comment type="subcellular location">
    <subcellularLocation>
        <location evidence="1">Endoplasmic reticulum membrane</location>
        <topology evidence="1">Multi-pass membrane protein</topology>
    </subcellularLocation>
</comment>
<evidence type="ECO:0000259" key="12">
    <source>
        <dbReference type="Pfam" id="PF02517"/>
    </source>
</evidence>
<comment type="similarity">
    <text evidence="2">Belongs to the peptidase U48 family.</text>
</comment>
<evidence type="ECO:0000313" key="13">
    <source>
        <dbReference type="RefSeq" id="XP_033768576.1"/>
    </source>
</evidence>
<evidence type="ECO:0000256" key="11">
    <source>
        <dbReference type="SAM" id="Phobius"/>
    </source>
</evidence>
<accession>A0A8B8UXY5</accession>
<sequence>MLPFPTFLVLLYISISYVLPLYATSQPERSKRDNPRTIKSRMQKLTIMLISNLFLVPFLHSKLSKLSSTTSHVSFKDAFFGLGIIPGYYAALPDPWQFGQFVKDLTKCVAMLLTLYCGPVLDFVLYHLLNPKSSVLEDFYHEFLNIWSFRNFIFAPITEEIFYTSMLLTTYLNLIPHSQLSYQQLYWQPSLFFGLAHAHHAYEQFQEGSMTTISILLTTCFQILYTTLFGGLTKFVFVRTGGNLWCCVILHALCNIMGFPGPSRLNLHFTVVDKKAGRFSKLVSIWNKCYFALLFVGLISLKDTLQSLVGTPGYRITL</sequence>
<evidence type="ECO:0000256" key="8">
    <source>
        <dbReference type="ARBA" id="ARBA00023136"/>
    </source>
</evidence>
<evidence type="ECO:0000256" key="1">
    <source>
        <dbReference type="ARBA" id="ARBA00004477"/>
    </source>
</evidence>
<feature type="transmembrane region" description="Helical" evidence="11">
    <location>
        <begin position="244"/>
        <end position="262"/>
    </location>
</feature>
<feature type="transmembrane region" description="Helical" evidence="11">
    <location>
        <begin position="208"/>
        <end position="232"/>
    </location>
</feature>
<keyword evidence="6" id="KW-0256">Endoplasmic reticulum</keyword>
<feature type="transmembrane region" description="Helical" evidence="11">
    <location>
        <begin position="282"/>
        <end position="301"/>
    </location>
</feature>
<reference evidence="13" key="4">
    <citation type="submission" date="2025-08" db="UniProtKB">
        <authorList>
            <consortium name="RefSeq"/>
        </authorList>
    </citation>
    <scope>IDENTIFICATION</scope>
    <source>
        <strain evidence="13">CBS432</strain>
    </source>
</reference>
<proteinExistence type="inferred from homology"/>
<evidence type="ECO:0000256" key="3">
    <source>
        <dbReference type="ARBA" id="ARBA00022670"/>
    </source>
</evidence>
<dbReference type="PANTHER" id="PTHR13046:SF0">
    <property type="entry name" value="CAAX PRENYL PROTEASE 2"/>
    <property type="match status" value="1"/>
</dbReference>
<feature type="domain" description="CAAX prenyl protease 2/Lysostaphin resistance protein A-like" evidence="12">
    <location>
        <begin position="146"/>
        <end position="257"/>
    </location>
</feature>
<feature type="transmembrane region" description="Helical" evidence="11">
    <location>
        <begin position="108"/>
        <end position="129"/>
    </location>
</feature>
<organism evidence="13">
    <name type="scientific">Saccharomyces paradoxus</name>
    <name type="common">Yeast</name>
    <name type="synonym">Saccharomyces douglasii</name>
    <dbReference type="NCBI Taxonomy" id="27291"/>
    <lineage>
        <taxon>Eukaryota</taxon>
        <taxon>Fungi</taxon>
        <taxon>Dikarya</taxon>
        <taxon>Ascomycota</taxon>
        <taxon>Saccharomycotina</taxon>
        <taxon>Saccharomycetes</taxon>
        <taxon>Saccharomycetales</taxon>
        <taxon>Saccharomycetaceae</taxon>
        <taxon>Saccharomyces</taxon>
    </lineage>
</organism>
<gene>
    <name evidence="13" type="primary">RCE1</name>
    <name evidence="13" type="ORF">SPAR_M03890</name>
</gene>
<dbReference type="VEuPathDB" id="FungiDB:SPAR_M03890"/>
<dbReference type="KEGG" id="spao:SPAR_M03890"/>
<feature type="transmembrane region" description="Helical" evidence="11">
    <location>
        <begin position="78"/>
        <end position="96"/>
    </location>
</feature>
<keyword evidence="5" id="KW-0378">Hydrolase</keyword>
<dbReference type="RefSeq" id="XP_033768576.1">
    <property type="nucleotide sequence ID" value="XM_033912685.1"/>
</dbReference>
<dbReference type="OrthoDB" id="271604at2759"/>
<dbReference type="PANTHER" id="PTHR13046">
    <property type="entry name" value="PROTEASE U48 CAAX PRENYL PROTEASE RCE1"/>
    <property type="match status" value="1"/>
</dbReference>
<dbReference type="GO" id="GO:0004222">
    <property type="term" value="F:metalloendopeptidase activity"/>
    <property type="evidence" value="ECO:0007669"/>
    <property type="project" value="InterPro"/>
</dbReference>
<dbReference type="GO" id="GO:0071586">
    <property type="term" value="P:CAAX-box protein processing"/>
    <property type="evidence" value="ECO:0007669"/>
    <property type="project" value="InterPro"/>
</dbReference>
<reference evidence="13" key="3">
    <citation type="submission" date="2025-07" db="EMBL/GenBank/DDBJ databases">
        <authorList>
            <consortium name="NCBI Genome Project"/>
        </authorList>
    </citation>
    <scope>NUCLEOTIDE SEQUENCE</scope>
    <source>
        <strain evidence="13">CBS432</strain>
    </source>
</reference>
<keyword evidence="3 13" id="KW-0645">Protease</keyword>
<evidence type="ECO:0000256" key="6">
    <source>
        <dbReference type="ARBA" id="ARBA00022824"/>
    </source>
</evidence>
<reference evidence="13" key="1">
    <citation type="journal article" date="2017" name="Nat. Genet.">
        <title>Contrasting evolutionary genome dynamics between domesticated and wild yeasts.</title>
        <authorList>
            <person name="Yue J.X."/>
            <person name="Li J."/>
            <person name="Aigrain L."/>
            <person name="Hallin J."/>
            <person name="Persson K."/>
            <person name="Oliver K."/>
            <person name="Bergstrom A."/>
            <person name="Coupland P."/>
            <person name="Warringer J."/>
            <person name="Lagomarsino M.C."/>
            <person name="Fischer G."/>
            <person name="Durbin R."/>
            <person name="Liti G."/>
        </authorList>
    </citation>
    <scope>NUCLEOTIDE SEQUENCE</scope>
    <source>
        <strain evidence="13">CBS432</strain>
    </source>
</reference>
<feature type="transmembrane region" description="Helical" evidence="11">
    <location>
        <begin position="45"/>
        <end position="63"/>
    </location>
</feature>
<keyword evidence="7 11" id="KW-1133">Transmembrane helix</keyword>
<evidence type="ECO:0000256" key="4">
    <source>
        <dbReference type="ARBA" id="ARBA00022692"/>
    </source>
</evidence>
<dbReference type="InterPro" id="IPR039731">
    <property type="entry name" value="Rce1"/>
</dbReference>
<feature type="transmembrane region" description="Helical" evidence="11">
    <location>
        <begin position="6"/>
        <end position="24"/>
    </location>
</feature>
<dbReference type="Pfam" id="PF02517">
    <property type="entry name" value="Rce1-like"/>
    <property type="match status" value="1"/>
</dbReference>
<evidence type="ECO:0000256" key="2">
    <source>
        <dbReference type="ARBA" id="ARBA00006897"/>
    </source>
</evidence>
<dbReference type="GO" id="GO:0005789">
    <property type="term" value="C:endoplasmic reticulum membrane"/>
    <property type="evidence" value="ECO:0007669"/>
    <property type="project" value="UniProtKB-SubCell"/>
</dbReference>
<dbReference type="EC" id="3.4.26.1" evidence="10"/>
<name>A0A8B8UXY5_SACPA</name>
<evidence type="ECO:0000256" key="10">
    <source>
        <dbReference type="ARBA" id="ARBA00049729"/>
    </source>
</evidence>
<reference evidence="13" key="2">
    <citation type="submission" date="2020-01" db="EMBL/GenBank/DDBJ databases">
        <title>Population-level Yeast Reference Genomes.</title>
        <authorList>
            <person name="Yue J.-X."/>
        </authorList>
    </citation>
    <scope>NUCLEOTIDE SEQUENCE</scope>
    <source>
        <strain evidence="13">CBS432</strain>
    </source>
</reference>
<dbReference type="InterPro" id="IPR003675">
    <property type="entry name" value="Rce1/LyrA-like_dom"/>
</dbReference>
<evidence type="ECO:0000256" key="7">
    <source>
        <dbReference type="ARBA" id="ARBA00022989"/>
    </source>
</evidence>
<dbReference type="GeneID" id="54632966"/>
<dbReference type="AlphaFoldDB" id="A0A8B8UXY5"/>
<keyword evidence="4 11" id="KW-0812">Transmembrane</keyword>
<keyword evidence="8 11" id="KW-0472">Membrane</keyword>
<comment type="catalytic activity">
    <reaction evidence="9">
        <text>Hydrolyzes the peptide bond -P2-(S-farnesyl or geranylgeranyl)C-P1'-P2'-P3'-COOH where P1' and P2' are amino acids with aliphatic sidechains and P3' is any C-terminal residue.</text>
        <dbReference type="EC" id="3.4.26.1"/>
    </reaction>
</comment>
<evidence type="ECO:0000256" key="9">
    <source>
        <dbReference type="ARBA" id="ARBA00047280"/>
    </source>
</evidence>
<protein>
    <recommendedName>
        <fullName evidence="10">intramembrane prenyl-peptidase Rce1</fullName>
        <ecNumber evidence="10">3.4.26.1</ecNumber>
    </recommendedName>
</protein>